<evidence type="ECO:0000313" key="3">
    <source>
        <dbReference type="EMBL" id="BBE08678.1"/>
    </source>
</evidence>
<dbReference type="InterPro" id="IPR003774">
    <property type="entry name" value="AlgH-like"/>
</dbReference>
<evidence type="ECO:0000313" key="4">
    <source>
        <dbReference type="Proteomes" id="UP000282597"/>
    </source>
</evidence>
<sequence length="219" mass="23788">MSKIKPWDGSADFAEWLSDKGIQGLEFNMSKASDRINLTNQFLIAMPSMADAVFAGAVIYVCEHNERGALGLMINRPTDIVLQALFNRIDLKLENEPLLHLPVYFGGPVQAERGFVLHEPTSTQYNSSMQVPGGLAMTTSKDVLEEIAFGKGPEKFLLTLGHAGWSAGQLEEEISRNGWLNVEADPGIIFNVPAEQRFTAALSILGVSPAMLSSEAGHA</sequence>
<evidence type="ECO:0000256" key="1">
    <source>
        <dbReference type="ARBA" id="ARBA00009600"/>
    </source>
</evidence>
<dbReference type="PANTHER" id="PTHR30327:SF1">
    <property type="entry name" value="UPF0301 PROTEIN YQGE"/>
    <property type="match status" value="1"/>
</dbReference>
<proteinExistence type="inferred from homology"/>
<dbReference type="SUPFAM" id="SSF143456">
    <property type="entry name" value="VC0467-like"/>
    <property type="match status" value="1"/>
</dbReference>
<dbReference type="NCBIfam" id="NF001267">
    <property type="entry name" value="PRK00228.1-2"/>
    <property type="match status" value="1"/>
</dbReference>
<dbReference type="HAMAP" id="MF_00758">
    <property type="entry name" value="UPF0301"/>
    <property type="match status" value="1"/>
</dbReference>
<dbReference type="KEGG" id="mcys:MCB1EB_0517"/>
<reference evidence="3 4" key="1">
    <citation type="journal article" date="2018" name="Microbes Environ.">
        <title>Comparative Genomic Insights into Endofungal Lifestyles of Two Bacterial Endosymbionts, Mycoavidus cysteinexigens and Burkholderia rhizoxinica.</title>
        <authorList>
            <person name="Sharmin D."/>
            <person name="Guo Y."/>
            <person name="Nishizawa T."/>
            <person name="Ohshima S."/>
            <person name="Sato Y."/>
            <person name="Takashima Y."/>
            <person name="Narisawa K."/>
            <person name="Ohta H."/>
        </authorList>
    </citation>
    <scope>NUCLEOTIDE SEQUENCE [LARGE SCALE GENOMIC DNA]</scope>
    <source>
        <strain evidence="3 4">B1-EB</strain>
    </source>
</reference>
<comment type="similarity">
    <text evidence="1 2">Belongs to the UPF0301 (AlgH) family.</text>
</comment>
<dbReference type="GO" id="GO:0005829">
    <property type="term" value="C:cytosol"/>
    <property type="evidence" value="ECO:0007669"/>
    <property type="project" value="TreeGrafter"/>
</dbReference>
<dbReference type="PANTHER" id="PTHR30327">
    <property type="entry name" value="UNCHARACTERIZED PROTEIN YQGE"/>
    <property type="match status" value="1"/>
</dbReference>
<gene>
    <name evidence="3" type="ORF">MCB1EB_0517</name>
</gene>
<name>A0A2Z6ETH3_9BURK</name>
<dbReference type="NCBIfam" id="NF001266">
    <property type="entry name" value="PRK00228.1-1"/>
    <property type="match status" value="1"/>
</dbReference>
<dbReference type="Pfam" id="PF02622">
    <property type="entry name" value="DUF179"/>
    <property type="match status" value="1"/>
</dbReference>
<organism evidence="3 4">
    <name type="scientific">Mycoavidus cysteinexigens</name>
    <dbReference type="NCBI Taxonomy" id="1553431"/>
    <lineage>
        <taxon>Bacteria</taxon>
        <taxon>Pseudomonadati</taxon>
        <taxon>Pseudomonadota</taxon>
        <taxon>Betaproteobacteria</taxon>
        <taxon>Burkholderiales</taxon>
        <taxon>Burkholderiaceae</taxon>
        <taxon>Mycoavidus</taxon>
    </lineage>
</organism>
<evidence type="ECO:0000256" key="2">
    <source>
        <dbReference type="HAMAP-Rule" id="MF_00758"/>
    </source>
</evidence>
<dbReference type="Proteomes" id="UP000282597">
    <property type="component" value="Chromosome"/>
</dbReference>
<dbReference type="Gene3D" id="3.40.1740.10">
    <property type="entry name" value="VC0467-like"/>
    <property type="match status" value="1"/>
</dbReference>
<dbReference type="EMBL" id="AP018150">
    <property type="protein sequence ID" value="BBE08678.1"/>
    <property type="molecule type" value="Genomic_DNA"/>
</dbReference>
<keyword evidence="4" id="KW-1185">Reference proteome</keyword>
<protein>
    <recommendedName>
        <fullName evidence="2">UPF0301 protein MCB1EB_0517</fullName>
    </recommendedName>
</protein>
<dbReference type="AlphaFoldDB" id="A0A2Z6ETH3"/>
<accession>A0A2Z6ETH3</accession>